<proteinExistence type="predicted"/>
<name>A0A6A4IUV5_APOLU</name>
<evidence type="ECO:0000313" key="1">
    <source>
        <dbReference type="EMBL" id="KAF6201088.1"/>
    </source>
</evidence>
<reference evidence="1" key="1">
    <citation type="journal article" date="2021" name="Mol. Ecol. Resour.">
        <title>Apolygus lucorum genome provides insights into omnivorousness and mesophyll feeding.</title>
        <authorList>
            <person name="Liu Y."/>
            <person name="Liu H."/>
            <person name="Wang H."/>
            <person name="Huang T."/>
            <person name="Liu B."/>
            <person name="Yang B."/>
            <person name="Yin L."/>
            <person name="Li B."/>
            <person name="Zhang Y."/>
            <person name="Zhang S."/>
            <person name="Jiang F."/>
            <person name="Zhang X."/>
            <person name="Ren Y."/>
            <person name="Wang B."/>
            <person name="Wang S."/>
            <person name="Lu Y."/>
            <person name="Wu K."/>
            <person name="Fan W."/>
            <person name="Wang G."/>
        </authorList>
    </citation>
    <scope>NUCLEOTIDE SEQUENCE</scope>
    <source>
        <strain evidence="1">12Hb</strain>
    </source>
</reference>
<keyword evidence="2" id="KW-1185">Reference proteome</keyword>
<organism evidence="1 2">
    <name type="scientific">Apolygus lucorum</name>
    <name type="common">Small green plant bug</name>
    <name type="synonym">Lygocoris lucorum</name>
    <dbReference type="NCBI Taxonomy" id="248454"/>
    <lineage>
        <taxon>Eukaryota</taxon>
        <taxon>Metazoa</taxon>
        <taxon>Ecdysozoa</taxon>
        <taxon>Arthropoda</taxon>
        <taxon>Hexapoda</taxon>
        <taxon>Insecta</taxon>
        <taxon>Pterygota</taxon>
        <taxon>Neoptera</taxon>
        <taxon>Paraneoptera</taxon>
        <taxon>Hemiptera</taxon>
        <taxon>Heteroptera</taxon>
        <taxon>Panheteroptera</taxon>
        <taxon>Cimicomorpha</taxon>
        <taxon>Miridae</taxon>
        <taxon>Mirini</taxon>
        <taxon>Apolygus</taxon>
    </lineage>
</organism>
<dbReference type="AlphaFoldDB" id="A0A6A4IUV5"/>
<accession>A0A6A4IUV5</accession>
<gene>
    <name evidence="1" type="ORF">GE061_005535</name>
</gene>
<comment type="caution">
    <text evidence="1">The sequence shown here is derived from an EMBL/GenBank/DDBJ whole genome shotgun (WGS) entry which is preliminary data.</text>
</comment>
<evidence type="ECO:0000313" key="2">
    <source>
        <dbReference type="Proteomes" id="UP000466442"/>
    </source>
</evidence>
<dbReference type="Proteomes" id="UP000466442">
    <property type="component" value="Unassembled WGS sequence"/>
</dbReference>
<protein>
    <submittedName>
        <fullName evidence="1">Uncharacterized protein</fullName>
    </submittedName>
</protein>
<dbReference type="EMBL" id="WIXP02000013">
    <property type="protein sequence ID" value="KAF6201088.1"/>
    <property type="molecule type" value="Genomic_DNA"/>
</dbReference>
<sequence length="192" mass="21876">MKEFRILVAVVIYALTVSDVIVGVRGRFRNSRRGKEIEELSPFLFARTGLIPLLFIVFPGSEEKNTKKRRKLSLKQGLSELESVPLSEKLNVPCTQDDDQSTSTSEEVPDLCKNKRNRKRTGVIGGRKVWKEPRHLTSDFLNTRSLHIPRRFMVKTRGRKSSSHGDDKGGRSLSGWGIPRMLTGGKVFRRRK</sequence>